<reference evidence="1" key="1">
    <citation type="journal article" date="2023" name="Int. J. Syst. Evol. Microbiol.">
        <title>Methylocystis iwaonis sp. nov., a type II methane-oxidizing bacterium from surface soil of a rice paddy field in Japan, and emended description of the genus Methylocystis (ex Whittenbury et al. 1970) Bowman et al. 1993.</title>
        <authorList>
            <person name="Kaise H."/>
            <person name="Sawadogo J.B."/>
            <person name="Alam M.S."/>
            <person name="Ueno C."/>
            <person name="Dianou D."/>
            <person name="Shinjo R."/>
            <person name="Asakawa S."/>
        </authorList>
    </citation>
    <scope>NUCLEOTIDE SEQUENCE</scope>
    <source>
        <strain evidence="1">LMG27198</strain>
    </source>
</reference>
<dbReference type="EMBL" id="BSEC01000001">
    <property type="protein sequence ID" value="GLI92237.1"/>
    <property type="molecule type" value="Genomic_DNA"/>
</dbReference>
<gene>
    <name evidence="1" type="ORF">LMG27198_12290</name>
</gene>
<keyword evidence="1" id="KW-0966">Cell projection</keyword>
<proteinExistence type="predicted"/>
<dbReference type="SUPFAM" id="SSF158837">
    <property type="entry name" value="AGR C 984p-like"/>
    <property type="match status" value="1"/>
</dbReference>
<evidence type="ECO:0000313" key="2">
    <source>
        <dbReference type="Proteomes" id="UP001144323"/>
    </source>
</evidence>
<dbReference type="Gene3D" id="1.10.3700.10">
    <property type="entry name" value="AGR C 984p-like"/>
    <property type="match status" value="1"/>
</dbReference>
<protein>
    <submittedName>
        <fullName evidence="1">Flagellar basal body rod protein FlgF</fullName>
    </submittedName>
</protein>
<name>A0A9W6GSF1_9HYPH</name>
<dbReference type="InterPro" id="IPR023157">
    <property type="entry name" value="AGR-C-984p-like_sf"/>
</dbReference>
<organism evidence="1 2">
    <name type="scientific">Methylocystis echinoides</name>
    <dbReference type="NCBI Taxonomy" id="29468"/>
    <lineage>
        <taxon>Bacteria</taxon>
        <taxon>Pseudomonadati</taxon>
        <taxon>Pseudomonadota</taxon>
        <taxon>Alphaproteobacteria</taxon>
        <taxon>Hyphomicrobiales</taxon>
        <taxon>Methylocystaceae</taxon>
        <taxon>Methylocystis</taxon>
    </lineage>
</organism>
<dbReference type="AlphaFoldDB" id="A0A9W6GSF1"/>
<dbReference type="InterPro" id="IPR010626">
    <property type="entry name" value="DUF1217"/>
</dbReference>
<keyword evidence="2" id="KW-1185">Reference proteome</keyword>
<accession>A0A9W6GSF1</accession>
<dbReference type="RefSeq" id="WP_281801329.1">
    <property type="nucleotide sequence ID" value="NZ_BSEC01000001.1"/>
</dbReference>
<keyword evidence="1" id="KW-0969">Cilium</keyword>
<comment type="caution">
    <text evidence="1">The sequence shown here is derived from an EMBL/GenBank/DDBJ whole genome shotgun (WGS) entry which is preliminary data.</text>
</comment>
<dbReference type="Pfam" id="PF06748">
    <property type="entry name" value="DUF1217"/>
    <property type="match status" value="1"/>
</dbReference>
<dbReference type="Proteomes" id="UP001144323">
    <property type="component" value="Unassembled WGS sequence"/>
</dbReference>
<evidence type="ECO:0000313" key="1">
    <source>
        <dbReference type="EMBL" id="GLI92237.1"/>
    </source>
</evidence>
<sequence>MTTVGTYLSVAKDLTRWRKIAANRPQVASDTKYLAAKIGKATSIDALMKDRRLFGIAMKAFGLGDMTYASGMMRKVLEQGVDSPKDLANTLHNANMLAFAKAFDYAGGKAMVDTKDFVKSVTDRYVEQAMQADQGAQNPGVQLALYFRERAPQLTTIYGILADKNLQKVVQTALDIPEAASRQPVDTQARLLKAKVKIDDFKDPVKLEAFIKRFAAMYDMRNPGAGAKVDSNANALLYSASFLGSDQAVGVDMSLLLRRQNAARGV</sequence>
<keyword evidence="1" id="KW-0282">Flagellum</keyword>